<keyword evidence="4" id="KW-0539">Nucleus</keyword>
<comment type="subcellular location">
    <subcellularLocation>
        <location evidence="1">Nucleus</location>
    </subcellularLocation>
</comment>
<evidence type="ECO:0000256" key="2">
    <source>
        <dbReference type="ARBA" id="ARBA00023015"/>
    </source>
</evidence>
<evidence type="ECO:0000313" key="6">
    <source>
        <dbReference type="EMBL" id="KAG6484077.1"/>
    </source>
</evidence>
<dbReference type="Proteomes" id="UP000734854">
    <property type="component" value="Unassembled WGS sequence"/>
</dbReference>
<evidence type="ECO:0000256" key="3">
    <source>
        <dbReference type="ARBA" id="ARBA00023163"/>
    </source>
</evidence>
<dbReference type="OrthoDB" id="1363133at2759"/>
<dbReference type="PANTHER" id="PTHR33124:SF105">
    <property type="entry name" value="OS01G0630300 PROTEIN"/>
    <property type="match status" value="1"/>
</dbReference>
<dbReference type="PANTHER" id="PTHR33124">
    <property type="entry name" value="TRANSCRIPTION FACTOR IBH1-LIKE 1"/>
    <property type="match status" value="1"/>
</dbReference>
<dbReference type="GO" id="GO:0005634">
    <property type="term" value="C:nucleus"/>
    <property type="evidence" value="ECO:0007669"/>
    <property type="project" value="UniProtKB-SubCell"/>
</dbReference>
<organism evidence="6 7">
    <name type="scientific">Zingiber officinale</name>
    <name type="common">Ginger</name>
    <name type="synonym">Amomum zingiber</name>
    <dbReference type="NCBI Taxonomy" id="94328"/>
    <lineage>
        <taxon>Eukaryota</taxon>
        <taxon>Viridiplantae</taxon>
        <taxon>Streptophyta</taxon>
        <taxon>Embryophyta</taxon>
        <taxon>Tracheophyta</taxon>
        <taxon>Spermatophyta</taxon>
        <taxon>Magnoliopsida</taxon>
        <taxon>Liliopsida</taxon>
        <taxon>Zingiberales</taxon>
        <taxon>Zingiberaceae</taxon>
        <taxon>Zingiber</taxon>
    </lineage>
</organism>
<dbReference type="EMBL" id="JACMSC010000016">
    <property type="protein sequence ID" value="KAG6484077.1"/>
    <property type="molecule type" value="Genomic_DNA"/>
</dbReference>
<proteinExistence type="predicted"/>
<keyword evidence="3" id="KW-0804">Transcription</keyword>
<reference evidence="6 7" key="1">
    <citation type="submission" date="2020-08" db="EMBL/GenBank/DDBJ databases">
        <title>Plant Genome Project.</title>
        <authorList>
            <person name="Zhang R.-G."/>
        </authorList>
    </citation>
    <scope>NUCLEOTIDE SEQUENCE [LARGE SCALE GENOMIC DNA]</scope>
    <source>
        <tissue evidence="6">Rhizome</tissue>
    </source>
</reference>
<dbReference type="CDD" id="cd11444">
    <property type="entry name" value="bHLH_AtIBH1_like"/>
    <property type="match status" value="1"/>
</dbReference>
<gene>
    <name evidence="6" type="ORF">ZIOFF_060871</name>
</gene>
<evidence type="ECO:0000313" key="7">
    <source>
        <dbReference type="Proteomes" id="UP000734854"/>
    </source>
</evidence>
<feature type="region of interest" description="Disordered" evidence="5">
    <location>
        <begin position="46"/>
        <end position="71"/>
    </location>
</feature>
<evidence type="ECO:0000256" key="4">
    <source>
        <dbReference type="ARBA" id="ARBA00023242"/>
    </source>
</evidence>
<evidence type="ECO:0000256" key="5">
    <source>
        <dbReference type="SAM" id="MobiDB-lite"/>
    </source>
</evidence>
<dbReference type="GO" id="GO:0006355">
    <property type="term" value="P:regulation of DNA-templated transcription"/>
    <property type="evidence" value="ECO:0007669"/>
    <property type="project" value="InterPro"/>
</dbReference>
<sequence>MDGDGKADAGLLERSRRIKKAAEVGLARSSPGRHWSRELLRRRLLDNKEETTSTTTCEAAASSLGVEEPEEELVEARVRTLQRLVPGGEELGVDSLFEETADYIEALREQVSAMRALACLLHGFQRTRGGAAEGDDATKTEFRETK</sequence>
<dbReference type="InterPro" id="IPR044660">
    <property type="entry name" value="IBH1-like"/>
</dbReference>
<comment type="caution">
    <text evidence="6">The sequence shown here is derived from an EMBL/GenBank/DDBJ whole genome shotgun (WGS) entry which is preliminary data.</text>
</comment>
<feature type="compositionally biased region" description="Low complexity" evidence="5">
    <location>
        <begin position="52"/>
        <end position="63"/>
    </location>
</feature>
<evidence type="ECO:0000256" key="1">
    <source>
        <dbReference type="ARBA" id="ARBA00004123"/>
    </source>
</evidence>
<keyword evidence="2" id="KW-0805">Transcription regulation</keyword>
<accession>A0A8J5F6X9</accession>
<protein>
    <submittedName>
        <fullName evidence="6">Uncharacterized protein</fullName>
    </submittedName>
</protein>
<dbReference type="InterPro" id="IPR044549">
    <property type="entry name" value="bHLH_AtIBH1-like"/>
</dbReference>
<name>A0A8J5F6X9_ZINOF</name>
<keyword evidence="7" id="KW-1185">Reference proteome</keyword>
<dbReference type="AlphaFoldDB" id="A0A8J5F6X9"/>